<proteinExistence type="predicted"/>
<keyword evidence="2" id="KW-1185">Reference proteome</keyword>
<sequence length="125" mass="13642">MALGREAAAELWDAASGGRFKLDPEAAREVAGHYEWFAEEMGERRQDVERLQRLGGFGGFDSAQHLQRGFENKARQAFDAYKAAEESAHRMAAAIYQAAGLIDEVEASNAAAIEAANRTMPDAKP</sequence>
<evidence type="ECO:0000313" key="2">
    <source>
        <dbReference type="Proteomes" id="UP000565711"/>
    </source>
</evidence>
<reference evidence="1 2" key="1">
    <citation type="submission" date="2020-04" db="EMBL/GenBank/DDBJ databases">
        <title>MicrobeNet Type strains.</title>
        <authorList>
            <person name="Nicholson A.C."/>
        </authorList>
    </citation>
    <scope>NUCLEOTIDE SEQUENCE [LARGE SCALE GENOMIC DNA]</scope>
    <source>
        <strain evidence="1 2">JCM 12354</strain>
    </source>
</reference>
<dbReference type="Proteomes" id="UP000565711">
    <property type="component" value="Unassembled WGS sequence"/>
</dbReference>
<dbReference type="RefSeq" id="WP_067877333.1">
    <property type="nucleotide sequence ID" value="NZ_JAAXOP010000019.1"/>
</dbReference>
<comment type="caution">
    <text evidence="1">The sequence shown here is derived from an EMBL/GenBank/DDBJ whole genome shotgun (WGS) entry which is preliminary data.</text>
</comment>
<evidence type="ECO:0000313" key="1">
    <source>
        <dbReference type="EMBL" id="NKY53630.1"/>
    </source>
</evidence>
<gene>
    <name evidence="1" type="ORF">HGA08_25880</name>
</gene>
<organism evidence="1 2">
    <name type="scientific">Nocardia vermiculata</name>
    <dbReference type="NCBI Taxonomy" id="257274"/>
    <lineage>
        <taxon>Bacteria</taxon>
        <taxon>Bacillati</taxon>
        <taxon>Actinomycetota</taxon>
        <taxon>Actinomycetes</taxon>
        <taxon>Mycobacteriales</taxon>
        <taxon>Nocardiaceae</taxon>
        <taxon>Nocardia</taxon>
    </lineage>
</organism>
<accession>A0A846Y6W7</accession>
<protein>
    <submittedName>
        <fullName evidence="1">Uncharacterized protein</fullName>
    </submittedName>
</protein>
<dbReference type="AlphaFoldDB" id="A0A846Y6W7"/>
<dbReference type="EMBL" id="JAAXOP010000019">
    <property type="protein sequence ID" value="NKY53630.1"/>
    <property type="molecule type" value="Genomic_DNA"/>
</dbReference>
<name>A0A846Y6W7_9NOCA</name>